<evidence type="ECO:0000259" key="9">
    <source>
        <dbReference type="Pfam" id="PF22600"/>
    </source>
</evidence>
<dbReference type="AlphaFoldDB" id="A0A6S7G8E9"/>
<evidence type="ECO:0000259" key="8">
    <source>
        <dbReference type="Pfam" id="PF03828"/>
    </source>
</evidence>
<dbReference type="GO" id="GO:0005730">
    <property type="term" value="C:nucleolus"/>
    <property type="evidence" value="ECO:0007669"/>
    <property type="project" value="TreeGrafter"/>
</dbReference>
<name>A0A6S7G8E9_PARCT</name>
<dbReference type="CDD" id="cd05402">
    <property type="entry name" value="NT_PAP_TUTase"/>
    <property type="match status" value="1"/>
</dbReference>
<evidence type="ECO:0000256" key="6">
    <source>
        <dbReference type="ARBA" id="ARBA00022842"/>
    </source>
</evidence>
<feature type="domain" description="Poly(A) RNA polymerase mitochondrial-like central palm" evidence="9">
    <location>
        <begin position="110"/>
        <end position="241"/>
    </location>
</feature>
<feature type="compositionally biased region" description="Basic and acidic residues" evidence="7">
    <location>
        <begin position="497"/>
        <end position="511"/>
    </location>
</feature>
<dbReference type="EC" id="2.7.7.19" evidence="3"/>
<dbReference type="GO" id="GO:0031123">
    <property type="term" value="P:RNA 3'-end processing"/>
    <property type="evidence" value="ECO:0007669"/>
    <property type="project" value="TreeGrafter"/>
</dbReference>
<dbReference type="FunFam" id="3.30.460.10:FF:000006">
    <property type="entry name" value="non-canonical poly(A) RNA polymerase PAPD5"/>
    <property type="match status" value="1"/>
</dbReference>
<dbReference type="GO" id="GO:0043634">
    <property type="term" value="P:polyadenylation-dependent ncRNA catabolic process"/>
    <property type="evidence" value="ECO:0007669"/>
    <property type="project" value="TreeGrafter"/>
</dbReference>
<reference evidence="10" key="1">
    <citation type="submission" date="2020-04" db="EMBL/GenBank/DDBJ databases">
        <authorList>
            <person name="Alioto T."/>
            <person name="Alioto T."/>
            <person name="Gomez Garrido J."/>
        </authorList>
    </citation>
    <scope>NUCLEOTIDE SEQUENCE</scope>
    <source>
        <strain evidence="10">A484AB</strain>
    </source>
</reference>
<comment type="similarity">
    <text evidence="2">Belongs to the DNA polymerase type-B-like family.</text>
</comment>
<dbReference type="SUPFAM" id="SSF81301">
    <property type="entry name" value="Nucleotidyltransferase"/>
    <property type="match status" value="1"/>
</dbReference>
<dbReference type="EMBL" id="CACRXK020001296">
    <property type="protein sequence ID" value="CAB3988238.1"/>
    <property type="molecule type" value="Genomic_DNA"/>
</dbReference>
<dbReference type="FunFam" id="1.10.1410.10:FF:000003">
    <property type="entry name" value="non-canonical poly(A) RNA polymerase PAPD7"/>
    <property type="match status" value="1"/>
</dbReference>
<keyword evidence="5" id="KW-0479">Metal-binding</keyword>
<evidence type="ECO:0000256" key="3">
    <source>
        <dbReference type="ARBA" id="ARBA00012388"/>
    </source>
</evidence>
<feature type="compositionally biased region" description="Basic and acidic residues" evidence="7">
    <location>
        <begin position="518"/>
        <end position="559"/>
    </location>
</feature>
<dbReference type="GO" id="GO:0003729">
    <property type="term" value="F:mRNA binding"/>
    <property type="evidence" value="ECO:0007669"/>
    <property type="project" value="TreeGrafter"/>
</dbReference>
<dbReference type="PANTHER" id="PTHR23092:SF15">
    <property type="entry name" value="INACTIVE NON-CANONICAL POLY(A) RNA POLYMERASE PROTEIN TRF4-2-RELATED"/>
    <property type="match status" value="1"/>
</dbReference>
<feature type="compositionally biased region" description="Polar residues" evidence="7">
    <location>
        <begin position="78"/>
        <end position="93"/>
    </location>
</feature>
<dbReference type="Pfam" id="PF03828">
    <property type="entry name" value="PAP_assoc"/>
    <property type="match status" value="1"/>
</dbReference>
<evidence type="ECO:0000313" key="10">
    <source>
        <dbReference type="EMBL" id="CAB3988238.1"/>
    </source>
</evidence>
<dbReference type="SUPFAM" id="SSF81631">
    <property type="entry name" value="PAP/OAS1 substrate-binding domain"/>
    <property type="match status" value="1"/>
</dbReference>
<feature type="region of interest" description="Disordered" evidence="7">
    <location>
        <begin position="57"/>
        <end position="93"/>
    </location>
</feature>
<dbReference type="GO" id="GO:0031499">
    <property type="term" value="C:TRAMP complex"/>
    <property type="evidence" value="ECO:0007669"/>
    <property type="project" value="TreeGrafter"/>
</dbReference>
<gene>
    <name evidence="10" type="ORF">PACLA_8A053671</name>
</gene>
<dbReference type="Gene3D" id="1.10.1410.10">
    <property type="match status" value="1"/>
</dbReference>
<evidence type="ECO:0000256" key="1">
    <source>
        <dbReference type="ARBA" id="ARBA00001936"/>
    </source>
</evidence>
<sequence length="613" mass="69966">MACTQWPQPEQDSQANRTWSNIVENPTKQHCSENKVIFDSQVAEEYIPLNCGANGGDLLNSNGSKDGKQLKRKLPNNDKAQQSNNSHISTSDPYCTPWKTKNYIQNPTGLNEEIHDFLNYIKPRPEEDAIRNDVVERVRAVIKQLWPQAKVELYGSCQTGLYLPTSDIDLVVHGKWERLPLRTLENELIEQEIADANSIRVLDKATVPIIKVTDTKTQVKIDISFNMNNGVQSADMIKSYMEQYPALPYLTFVLKQFLVDRDLNEVFSGGISSYTVVLMIVSFFQHSEHVKSTDKDFNPSMDKDINLGVLLIEFFELYGKKFNYNNVGIRLVGSGSYFHKENELGKSLANETHLCIEDPLTQGNYIGKGSFRINDVKRAFEWACSVLTHGVLNQIPGNESSSILGRITRIRREAIEQRERMLRLSPCISPNIPSYASVATRNKTQSTTIRSIRDSQADFNAKPEANGTLHCSKSRENDKKNHTDSKNRRSSASSTRLDSRTTDTDWRKDRTASSSTSRTKDSQRDIDWKKNGQRSREKPHNRKNHSERTSSSSREKERTLYSPNHKHSPRRSSSTNVTESCGMRNNKAVKSITYVYRKKPRVRQKNVYLFSLL</sequence>
<comment type="caution">
    <text evidence="10">The sequence shown here is derived from an EMBL/GenBank/DDBJ whole genome shotgun (WGS) entry which is preliminary data.</text>
</comment>
<dbReference type="GO" id="GO:1990817">
    <property type="term" value="F:poly(A) RNA polymerase activity"/>
    <property type="evidence" value="ECO:0007669"/>
    <property type="project" value="UniProtKB-EC"/>
</dbReference>
<protein>
    <recommendedName>
        <fullName evidence="3">polynucleotide adenylyltransferase</fullName>
        <ecNumber evidence="3">2.7.7.19</ecNumber>
    </recommendedName>
</protein>
<accession>A0A6S7G8E9</accession>
<dbReference type="InterPro" id="IPR002058">
    <property type="entry name" value="PAP_assoc"/>
</dbReference>
<evidence type="ECO:0000256" key="2">
    <source>
        <dbReference type="ARBA" id="ARBA00008593"/>
    </source>
</evidence>
<comment type="cofactor">
    <cofactor evidence="1">
        <name>Mn(2+)</name>
        <dbReference type="ChEBI" id="CHEBI:29035"/>
    </cofactor>
</comment>
<dbReference type="InterPro" id="IPR054708">
    <property type="entry name" value="MTPAP-like_central"/>
</dbReference>
<proteinExistence type="inferred from homology"/>
<dbReference type="InterPro" id="IPR045862">
    <property type="entry name" value="Trf4-like"/>
</dbReference>
<evidence type="ECO:0000256" key="7">
    <source>
        <dbReference type="SAM" id="MobiDB-lite"/>
    </source>
</evidence>
<dbReference type="PANTHER" id="PTHR23092">
    <property type="entry name" value="POLY(A) RNA POLYMERASE"/>
    <property type="match status" value="1"/>
</dbReference>
<dbReference type="InterPro" id="IPR043519">
    <property type="entry name" value="NT_sf"/>
</dbReference>
<evidence type="ECO:0000313" key="11">
    <source>
        <dbReference type="Proteomes" id="UP001152795"/>
    </source>
</evidence>
<evidence type="ECO:0000256" key="4">
    <source>
        <dbReference type="ARBA" id="ARBA00022679"/>
    </source>
</evidence>
<keyword evidence="4" id="KW-0808">Transferase</keyword>
<dbReference type="Gene3D" id="3.30.460.10">
    <property type="entry name" value="Beta Polymerase, domain 2"/>
    <property type="match status" value="1"/>
</dbReference>
<dbReference type="GO" id="GO:0046872">
    <property type="term" value="F:metal ion binding"/>
    <property type="evidence" value="ECO:0007669"/>
    <property type="project" value="UniProtKB-KW"/>
</dbReference>
<keyword evidence="11" id="KW-1185">Reference proteome</keyword>
<evidence type="ECO:0000256" key="5">
    <source>
        <dbReference type="ARBA" id="ARBA00022723"/>
    </source>
</evidence>
<keyword evidence="6" id="KW-0460">Magnesium</keyword>
<feature type="region of interest" description="Disordered" evidence="7">
    <location>
        <begin position="453"/>
        <end position="581"/>
    </location>
</feature>
<feature type="compositionally biased region" description="Basic and acidic residues" evidence="7">
    <location>
        <begin position="473"/>
        <end position="487"/>
    </location>
</feature>
<dbReference type="Proteomes" id="UP001152795">
    <property type="component" value="Unassembled WGS sequence"/>
</dbReference>
<feature type="domain" description="PAP-associated" evidence="8">
    <location>
        <begin position="306"/>
        <end position="362"/>
    </location>
</feature>
<dbReference type="OrthoDB" id="273917at2759"/>
<dbReference type="Pfam" id="PF22600">
    <property type="entry name" value="MTPAP-like_central"/>
    <property type="match status" value="1"/>
</dbReference>
<organism evidence="10 11">
    <name type="scientific">Paramuricea clavata</name>
    <name type="common">Red gorgonian</name>
    <name type="synonym">Violescent sea-whip</name>
    <dbReference type="NCBI Taxonomy" id="317549"/>
    <lineage>
        <taxon>Eukaryota</taxon>
        <taxon>Metazoa</taxon>
        <taxon>Cnidaria</taxon>
        <taxon>Anthozoa</taxon>
        <taxon>Octocorallia</taxon>
        <taxon>Malacalcyonacea</taxon>
        <taxon>Plexauridae</taxon>
        <taxon>Paramuricea</taxon>
    </lineage>
</organism>